<name>A0A653L4I4_AERVE</name>
<reference evidence="2 3" key="1">
    <citation type="submission" date="2019-10" db="EMBL/GenBank/DDBJ databases">
        <authorList>
            <person name="Karimi E."/>
        </authorList>
    </citation>
    <scope>NUCLEOTIDE SEQUENCE [LARGE SCALE GENOMIC DNA]</scope>
    <source>
        <strain evidence="2">Aeromonas sp. 8C</strain>
    </source>
</reference>
<accession>A0A653L4I4</accession>
<sequence>MNHEQTRSYGAGRQAARWRQDGPDPGEIHAGSQRRTPSQAGLDADQAAPLQPEDRTHQEHLAQEQAALGV</sequence>
<evidence type="ECO:0000313" key="3">
    <source>
        <dbReference type="Proteomes" id="UP000439123"/>
    </source>
</evidence>
<evidence type="ECO:0000313" key="2">
    <source>
        <dbReference type="EMBL" id="VXA86565.1"/>
    </source>
</evidence>
<gene>
    <name evidence="2" type="ORF">AERO8C_30152</name>
</gene>
<dbReference type="AlphaFoldDB" id="A0A653L4I4"/>
<protein>
    <submittedName>
        <fullName evidence="2">Uncharacterized protein</fullName>
    </submittedName>
</protein>
<evidence type="ECO:0000256" key="1">
    <source>
        <dbReference type="SAM" id="MobiDB-lite"/>
    </source>
</evidence>
<organism evidence="2 3">
    <name type="scientific">Aeromonas veronii</name>
    <dbReference type="NCBI Taxonomy" id="654"/>
    <lineage>
        <taxon>Bacteria</taxon>
        <taxon>Pseudomonadati</taxon>
        <taxon>Pseudomonadota</taxon>
        <taxon>Gammaproteobacteria</taxon>
        <taxon>Aeromonadales</taxon>
        <taxon>Aeromonadaceae</taxon>
        <taxon>Aeromonas</taxon>
    </lineage>
</organism>
<feature type="compositionally biased region" description="Basic and acidic residues" evidence="1">
    <location>
        <begin position="52"/>
        <end position="62"/>
    </location>
</feature>
<feature type="region of interest" description="Disordered" evidence="1">
    <location>
        <begin position="1"/>
        <end position="70"/>
    </location>
</feature>
<dbReference type="Proteomes" id="UP000439123">
    <property type="component" value="Unassembled WGS sequence"/>
</dbReference>
<dbReference type="EMBL" id="CABWLC010000016">
    <property type="protein sequence ID" value="VXA86565.1"/>
    <property type="molecule type" value="Genomic_DNA"/>
</dbReference>
<proteinExistence type="predicted"/>